<accession>A0A8B9XWW8</accession>
<evidence type="ECO:0000256" key="4">
    <source>
        <dbReference type="ARBA" id="ARBA00022898"/>
    </source>
</evidence>
<organism evidence="9 10">
    <name type="scientific">Bos mutus grunniens</name>
    <name type="common">Wild yak</name>
    <name type="synonym">Bos grunniens</name>
    <dbReference type="NCBI Taxonomy" id="30521"/>
    <lineage>
        <taxon>Eukaryota</taxon>
        <taxon>Metazoa</taxon>
        <taxon>Chordata</taxon>
        <taxon>Craniata</taxon>
        <taxon>Vertebrata</taxon>
        <taxon>Euteleostomi</taxon>
        <taxon>Mammalia</taxon>
        <taxon>Eutheria</taxon>
        <taxon>Laurasiatheria</taxon>
        <taxon>Artiodactyla</taxon>
        <taxon>Ruminantia</taxon>
        <taxon>Pecora</taxon>
        <taxon>Bovidae</taxon>
        <taxon>Bovinae</taxon>
        <taxon>Bos</taxon>
    </lineage>
</organism>
<dbReference type="InterPro" id="IPR037158">
    <property type="entry name" value="Thr_synth_N_sf"/>
</dbReference>
<dbReference type="GeneTree" id="ENSGT00940000158503"/>
<dbReference type="Pfam" id="PF14821">
    <property type="entry name" value="Thr_synth_N"/>
    <property type="match status" value="1"/>
</dbReference>
<dbReference type="PANTHER" id="PTHR42690:SF1">
    <property type="entry name" value="THREONINE SYNTHASE-LIKE 2"/>
    <property type="match status" value="1"/>
</dbReference>
<dbReference type="GO" id="GO:0016829">
    <property type="term" value="F:lyase activity"/>
    <property type="evidence" value="ECO:0007669"/>
    <property type="project" value="UniProtKB-KW"/>
</dbReference>
<evidence type="ECO:0000313" key="10">
    <source>
        <dbReference type="Proteomes" id="UP000694520"/>
    </source>
</evidence>
<dbReference type="Pfam" id="PF00291">
    <property type="entry name" value="PALP"/>
    <property type="match status" value="1"/>
</dbReference>
<dbReference type="PANTHER" id="PTHR42690">
    <property type="entry name" value="THREONINE SYNTHASE FAMILY MEMBER"/>
    <property type="match status" value="1"/>
</dbReference>
<feature type="modified residue" description="N6-(pyridoxal phosphate)lysine" evidence="6">
    <location>
        <position position="113"/>
    </location>
</feature>
<comment type="similarity">
    <text evidence="2">Belongs to the threonine synthase family.</text>
</comment>
<dbReference type="Ensembl" id="ENSBGRT00000032172.1">
    <property type="protein sequence ID" value="ENSBGRP00000027824.1"/>
    <property type="gene ID" value="ENSBGRG00000017501.1"/>
</dbReference>
<dbReference type="FunFam" id="3.40.50.1100:FF:000047">
    <property type="entry name" value="Threonine synthase like 2"/>
    <property type="match status" value="1"/>
</dbReference>
<dbReference type="InterPro" id="IPR051166">
    <property type="entry name" value="Threonine_Synthase"/>
</dbReference>
<dbReference type="GO" id="GO:0016791">
    <property type="term" value="F:phosphatase activity"/>
    <property type="evidence" value="ECO:0007669"/>
    <property type="project" value="Ensembl"/>
</dbReference>
<proteinExistence type="inferred from homology"/>
<dbReference type="GO" id="GO:0030170">
    <property type="term" value="F:pyridoxal phosphate binding"/>
    <property type="evidence" value="ECO:0007669"/>
    <property type="project" value="Ensembl"/>
</dbReference>
<evidence type="ECO:0000259" key="7">
    <source>
        <dbReference type="Pfam" id="PF00291"/>
    </source>
</evidence>
<keyword evidence="10" id="KW-1185">Reference proteome</keyword>
<name>A0A8B9XWW8_BOSMU</name>
<dbReference type="FunFam" id="3.90.1380.10:FF:000003">
    <property type="entry name" value="THR4p Threonine synthase"/>
    <property type="match status" value="1"/>
</dbReference>
<keyword evidence="5" id="KW-0456">Lyase</keyword>
<evidence type="ECO:0000256" key="2">
    <source>
        <dbReference type="ARBA" id="ARBA00005517"/>
    </source>
</evidence>
<dbReference type="SUPFAM" id="SSF53686">
    <property type="entry name" value="Tryptophan synthase beta subunit-like PLP-dependent enzymes"/>
    <property type="match status" value="1"/>
</dbReference>
<dbReference type="GO" id="GO:0070905">
    <property type="term" value="F:serine binding"/>
    <property type="evidence" value="ECO:0007669"/>
    <property type="project" value="Ensembl"/>
</dbReference>
<gene>
    <name evidence="9" type="primary">THNSL2</name>
</gene>
<reference evidence="9" key="2">
    <citation type="submission" date="2025-05" db="UniProtKB">
        <authorList>
            <consortium name="Ensembl"/>
        </authorList>
    </citation>
    <scope>IDENTIFICATION</scope>
</reference>
<dbReference type="CDD" id="cd01560">
    <property type="entry name" value="Thr-synth_2"/>
    <property type="match status" value="1"/>
</dbReference>
<feature type="domain" description="Tryptophan synthase beta chain-like PALP" evidence="7">
    <location>
        <begin position="106"/>
        <end position="400"/>
    </location>
</feature>
<evidence type="ECO:0000256" key="5">
    <source>
        <dbReference type="ARBA" id="ARBA00023239"/>
    </source>
</evidence>
<dbReference type="NCBIfam" id="TIGR00260">
    <property type="entry name" value="thrC"/>
    <property type="match status" value="1"/>
</dbReference>
<dbReference type="InterPro" id="IPR001926">
    <property type="entry name" value="TrpB-like_PALP"/>
</dbReference>
<protein>
    <recommendedName>
        <fullName evidence="3">Threonine synthase-like 2</fullName>
    </recommendedName>
</protein>
<dbReference type="Ensembl" id="ENSBGRT00000032100.1">
    <property type="protein sequence ID" value="ENSBGRP00000027771.1"/>
    <property type="gene ID" value="ENSBGRG00000017501.1"/>
</dbReference>
<evidence type="ECO:0000313" key="9">
    <source>
        <dbReference type="Ensembl" id="ENSBGRP00000027771.1"/>
    </source>
</evidence>
<dbReference type="InterPro" id="IPR029144">
    <property type="entry name" value="Thr_synth_N"/>
</dbReference>
<evidence type="ECO:0000256" key="6">
    <source>
        <dbReference type="PIRSR" id="PIRSR604450-51"/>
    </source>
</evidence>
<dbReference type="InterPro" id="IPR036052">
    <property type="entry name" value="TrpB-like_PALP_sf"/>
</dbReference>
<sequence>MWYVSTRGMAPRIDFKEALFSGYAPDGGLYMPEELPQLGRETLHEWSTLSYPSLVKELCSLFIGPELIPRDDLNDLIDRAFSRFRHREVVHLSRLRNGLNVLELWHGVTYAFKDLSLCCTAQFLQYFLEKRKRHITVVVGTSGDTGSAAIESVQGAKNVDIIVLLPKGHCTKIQELQMTTVLRENVHVFGVEGNSDELDEPIKTVFADVAFVKKHNLMSLNSINWSRVLVQIAHHFFAYFRCAPSLDMHPLSPVEVVVPTGAAGNLAAGCIAQKMGLPIHLVVAVNSNDIIHRTIQWGDFSLSKAVKPTLASAMDIQVPYNMERIFWLLSGSDSQVIRALMEQFESTKSVSLPKELHSKLSEAVTSQSVSDEAITQTMGRCWQENQYLLCPHSAVAVSCHYQQVDRQQPSPPRCCLAPASAAKFPEAVRAARLTLDTPAEILALEHKEARCTPMRKGDDWTRMLRDTIEDLSQQWQSGLPVGLSLVVLVEHCAWCILELAGPGTKLLCDCTSTRYCVMTLKVWSLGFPKMQTPSPHPAAAAAAAAKSLQLCPTLYHPRDGSPPGSPVPGILQARTLEWVAISFSNRESEK</sequence>
<comment type="cofactor">
    <cofactor evidence="1 6">
        <name>pyridoxal 5'-phosphate</name>
        <dbReference type="ChEBI" id="CHEBI:597326"/>
    </cofactor>
</comment>
<dbReference type="InterPro" id="IPR004450">
    <property type="entry name" value="Thr_synthase-like"/>
</dbReference>
<evidence type="ECO:0000256" key="3">
    <source>
        <dbReference type="ARBA" id="ARBA00021942"/>
    </source>
</evidence>
<dbReference type="GO" id="GO:0009071">
    <property type="term" value="P:serine family amino acid catabolic process"/>
    <property type="evidence" value="ECO:0007669"/>
    <property type="project" value="TreeGrafter"/>
</dbReference>
<dbReference type="AlphaFoldDB" id="A0A8B9XWW8"/>
<evidence type="ECO:0000256" key="1">
    <source>
        <dbReference type="ARBA" id="ARBA00001933"/>
    </source>
</evidence>
<feature type="domain" description="Threonine synthase N-terminal" evidence="8">
    <location>
        <begin position="3"/>
        <end position="81"/>
    </location>
</feature>
<evidence type="ECO:0000259" key="8">
    <source>
        <dbReference type="Pfam" id="PF14821"/>
    </source>
</evidence>
<reference evidence="9" key="1">
    <citation type="submission" date="2019-05" db="EMBL/GenBank/DDBJ databases">
        <authorList>
            <person name="Zhang S."/>
            <person name="Liu J."/>
        </authorList>
    </citation>
    <scope>NUCLEOTIDE SEQUENCE [LARGE SCALE GENOMIC DNA]</scope>
</reference>
<dbReference type="Gene3D" id="3.90.1380.10">
    <property type="entry name" value="Threonine synthase, N-terminal domain"/>
    <property type="match status" value="1"/>
</dbReference>
<dbReference type="Gene3D" id="3.40.50.1100">
    <property type="match status" value="2"/>
</dbReference>
<dbReference type="GO" id="GO:0046360">
    <property type="term" value="P:2-oxobutyrate biosynthetic process"/>
    <property type="evidence" value="ECO:0007669"/>
    <property type="project" value="TreeGrafter"/>
</dbReference>
<dbReference type="Proteomes" id="UP000694520">
    <property type="component" value="Chromosome 9"/>
</dbReference>
<keyword evidence="4 6" id="KW-0663">Pyridoxal phosphate</keyword>